<dbReference type="GO" id="GO:0003723">
    <property type="term" value="F:RNA binding"/>
    <property type="evidence" value="ECO:0007669"/>
    <property type="project" value="TreeGrafter"/>
</dbReference>
<dbReference type="OrthoDB" id="10253954at2759"/>
<keyword evidence="4" id="KW-0732">Signal</keyword>
<dbReference type="EMBL" id="HAAD01003436">
    <property type="protein sequence ID" value="CDG69668.1"/>
    <property type="molecule type" value="mRNA"/>
</dbReference>
<evidence type="ECO:0000256" key="3">
    <source>
        <dbReference type="SAM" id="MobiDB-lite"/>
    </source>
</evidence>
<dbReference type="Pfam" id="PF08698">
    <property type="entry name" value="Fcf2"/>
    <property type="match status" value="1"/>
</dbReference>
<dbReference type="GO" id="GO:0005730">
    <property type="term" value="C:nucleolus"/>
    <property type="evidence" value="ECO:0007669"/>
    <property type="project" value="UniProtKB-SubCell"/>
</dbReference>
<dbReference type="InterPro" id="IPR014810">
    <property type="entry name" value="Fcf2_C"/>
</dbReference>
<dbReference type="GO" id="GO:0016740">
    <property type="term" value="F:transferase activity"/>
    <property type="evidence" value="ECO:0007669"/>
    <property type="project" value="UniProtKB-KW"/>
</dbReference>
<evidence type="ECO:0000256" key="2">
    <source>
        <dbReference type="ARBA" id="ARBA00023242"/>
    </source>
</evidence>
<feature type="region of interest" description="Disordered" evidence="3">
    <location>
        <begin position="801"/>
        <end position="821"/>
    </location>
</feature>
<dbReference type="GO" id="GO:0006396">
    <property type="term" value="P:RNA processing"/>
    <property type="evidence" value="ECO:0007669"/>
    <property type="project" value="TreeGrafter"/>
</dbReference>
<organism evidence="6">
    <name type="scientific">Hydra vulgaris</name>
    <name type="common">Hydra</name>
    <name type="synonym">Hydra attenuata</name>
    <dbReference type="NCBI Taxonomy" id="6087"/>
    <lineage>
        <taxon>Eukaryota</taxon>
        <taxon>Metazoa</taxon>
        <taxon>Cnidaria</taxon>
        <taxon>Hydrozoa</taxon>
        <taxon>Hydroidolina</taxon>
        <taxon>Anthoathecata</taxon>
        <taxon>Aplanulata</taxon>
        <taxon>Hydridae</taxon>
        <taxon>Hydra</taxon>
    </lineage>
</organism>
<dbReference type="PANTHER" id="PTHR21686:SF12">
    <property type="entry name" value="DEOXYNUCLEOTIDYLTRANSFERASE TERMINAL-INTERACTING PROTEIN 2"/>
    <property type="match status" value="1"/>
</dbReference>
<dbReference type="PANTHER" id="PTHR21686">
    <property type="entry name" value="DEOXYNUCLEOTIDYLTRANSFERASE TERMINAL-INTERACTING PROTEIN 2"/>
    <property type="match status" value="1"/>
</dbReference>
<feature type="signal peptide" evidence="4">
    <location>
        <begin position="1"/>
        <end position="28"/>
    </location>
</feature>
<protein>
    <submittedName>
        <fullName evidence="6">Deoxynucleotidyltransferase terminal-interacting protein 2</fullName>
    </submittedName>
</protein>
<evidence type="ECO:0000313" key="6">
    <source>
        <dbReference type="EMBL" id="CDG69668.1"/>
    </source>
</evidence>
<proteinExistence type="evidence at transcript level"/>
<name>T2MBQ5_HYDVU</name>
<comment type="subcellular location">
    <subcellularLocation>
        <location evidence="1">Nucleus</location>
        <location evidence="1">Nucleolus</location>
    </subcellularLocation>
</comment>
<evidence type="ECO:0000256" key="1">
    <source>
        <dbReference type="ARBA" id="ARBA00004604"/>
    </source>
</evidence>
<feature type="chain" id="PRO_5004603749" evidence="4">
    <location>
        <begin position="29"/>
        <end position="821"/>
    </location>
</feature>
<sequence>MMIPVVSHQNRLFFFFFILLHLLKAEKATTNEEATYFVAITLSQLYNSETRTLTNKAAARRNELSAVLPGTWWGSNSEPLVYEASALPLHHYHIYFISLALNASYFLMQFNIVYIQSYSLEREIKYKEREIKYKEREIKYKEREIKYKEREIKYKEREIKYKEREIKYKEREIKYKEREIKYKEREIKYKEREIKYKEREIKYKEREIKYKEREIKYKEREIKYKEREIKYKEREINEKKLTMRRSTRIKSKVEVGHGNSQLQSEQIAKKDLSQSAFNAPPDQTNLSDADEKLTSLNDLIEDTLSHQVQSCLKNSSDEENSTELKSNSISTKKSKAKKKTTIQIKKSSKKSEKLKQKSLNFIETDPSSEKEIYKADCLNSSPVTFIPIVSTQVKTTESINQLELNENDILVDIIPLVIEKPLEFTKEKLTKSKEREILESEGLQSENLKDSVKLESKFQSSFNQSPNLSNKKINFEQTLNALEEKNVILSISELNDSQSKNGLNSNKSCENFENNNETSLKINKKIQDDICLKPIIVAENCSQSAELALLNDSPKKSQKKYVSLNPLNYVQINIDNNSDLSKDAAGFKVNSFLKNLLHNPTKSHLPHEKMDVCGLDRVLLDPAPDTLSKGLTSSIQYSIGVSSSNFYSGLTSEKKQKNGVEAVMEKSVLTSDLEKRVCAPKMFESKNSKQVKRKKIAEETAGKGWYNLPKTEVTEEIKRDLQIIKMRGVLDGKHHYKRNDSNKLPKYFQIGTIVEGAHEFYNSRVPNKKRKATIVDELLNDAEFRRKNKKNFLQLQKKKMSGGKKYYKQKINKSKPTWART</sequence>
<feature type="compositionally biased region" description="Basic residues" evidence="3">
    <location>
        <begin position="801"/>
        <end position="813"/>
    </location>
</feature>
<keyword evidence="2" id="KW-0539">Nucleus</keyword>
<feature type="domain" description="Fcf2 pre-rRNA processing C-terminal" evidence="5">
    <location>
        <begin position="698"/>
        <end position="790"/>
    </location>
</feature>
<feature type="region of interest" description="Disordered" evidence="3">
    <location>
        <begin position="311"/>
        <end position="349"/>
    </location>
</feature>
<evidence type="ECO:0000259" key="5">
    <source>
        <dbReference type="Pfam" id="PF08698"/>
    </source>
</evidence>
<reference evidence="6" key="1">
    <citation type="journal article" date="2013" name="Genome Biol. Evol.">
        <title>Punctuated emergences of genetic and phenotypic innovations in eumetazoan, bilaterian, euteleostome, and hominidae ancestors.</title>
        <authorList>
            <person name="Wenger Y."/>
            <person name="Galliot B."/>
        </authorList>
    </citation>
    <scope>NUCLEOTIDE SEQUENCE</scope>
    <source>
        <tissue evidence="6">Whole animals</tissue>
    </source>
</reference>
<evidence type="ECO:0000256" key="4">
    <source>
        <dbReference type="SAM" id="SignalP"/>
    </source>
</evidence>
<dbReference type="InterPro" id="IPR039883">
    <property type="entry name" value="Fcf2/DNTTIP2"/>
</dbReference>
<feature type="non-terminal residue" evidence="6">
    <location>
        <position position="1"/>
    </location>
</feature>
<dbReference type="AlphaFoldDB" id="T2MBQ5"/>
<keyword evidence="6" id="KW-0808">Transferase</keyword>
<gene>
    <name evidence="6" type="primary">DNTTIP2</name>
</gene>
<accession>T2MBQ5</accession>